<accession>A0AAN5UI45</accession>
<organism evidence="2 3">
    <name type="scientific">Escherichia coli</name>
    <dbReference type="NCBI Taxonomy" id="562"/>
    <lineage>
        <taxon>Bacteria</taxon>
        <taxon>Pseudomonadati</taxon>
        <taxon>Pseudomonadota</taxon>
        <taxon>Gammaproteobacteria</taxon>
        <taxon>Enterobacterales</taxon>
        <taxon>Enterobacteriaceae</taxon>
        <taxon>Escherichia</taxon>
    </lineage>
</organism>
<evidence type="ECO:0000256" key="1">
    <source>
        <dbReference type="SAM" id="Phobius"/>
    </source>
</evidence>
<name>A0AAN5UI45_ECOLX</name>
<reference evidence="2" key="1">
    <citation type="journal article" date="2018" name="Genome Biol.">
        <title>SKESA: strategic k-mer extension for scrupulous assemblies.</title>
        <authorList>
            <person name="Souvorov A."/>
            <person name="Agarwala R."/>
            <person name="Lipman D.J."/>
        </authorList>
    </citation>
    <scope>NUCLEOTIDE SEQUENCE</scope>
    <source>
        <strain evidence="2">SJP41</strain>
    </source>
</reference>
<evidence type="ECO:0000313" key="3">
    <source>
        <dbReference type="Proteomes" id="UP000868636"/>
    </source>
</evidence>
<dbReference type="AlphaFoldDB" id="A0AAN5UI45"/>
<keyword evidence="1" id="KW-1133">Transmembrane helix</keyword>
<protein>
    <submittedName>
        <fullName evidence="2">Uncharacterized protein</fullName>
    </submittedName>
</protein>
<feature type="transmembrane region" description="Helical" evidence="1">
    <location>
        <begin position="6"/>
        <end position="31"/>
    </location>
</feature>
<comment type="caution">
    <text evidence="2">The sequence shown here is derived from an EMBL/GenBank/DDBJ whole genome shotgun (WGS) entry which is preliminary data.</text>
</comment>
<keyword evidence="1" id="KW-0472">Membrane</keyword>
<gene>
    <name evidence="2" type="ORF">J8F57_004677</name>
</gene>
<reference evidence="2" key="2">
    <citation type="submission" date="2021-03" db="EMBL/GenBank/DDBJ databases">
        <authorList>
            <consortium name="NCBI Pathogen Detection Project"/>
        </authorList>
    </citation>
    <scope>NUCLEOTIDE SEQUENCE</scope>
    <source>
        <strain evidence="2">SJP41</strain>
    </source>
</reference>
<proteinExistence type="predicted"/>
<keyword evidence="1" id="KW-0812">Transmembrane</keyword>
<dbReference type="RefSeq" id="WP_161622554.1">
    <property type="nucleotide sequence ID" value="NZ_CP041429.1"/>
</dbReference>
<dbReference type="Proteomes" id="UP000868636">
    <property type="component" value="Unassembled WGS sequence"/>
</dbReference>
<sequence>MEDPQPFSLFLVITLTCIQLVGLWHIPGYLITPYGSYLRRVLPGTLSAGGTGTRNF</sequence>
<dbReference type="EMBL" id="DADPIR010000051">
    <property type="protein sequence ID" value="HAZ7494373.1"/>
    <property type="molecule type" value="Genomic_DNA"/>
</dbReference>
<evidence type="ECO:0000313" key="2">
    <source>
        <dbReference type="EMBL" id="HAZ7494373.1"/>
    </source>
</evidence>